<evidence type="ECO:0000256" key="12">
    <source>
        <dbReference type="ARBA" id="ARBA00023239"/>
    </source>
</evidence>
<evidence type="ECO:0000313" key="17">
    <source>
        <dbReference type="Proteomes" id="UP000030377"/>
    </source>
</evidence>
<dbReference type="InterPro" id="IPR034683">
    <property type="entry name" value="IspD/TarI"/>
</dbReference>
<comment type="similarity">
    <text evidence="14">In the C-terminal section; belongs to the IspF family.</text>
</comment>
<dbReference type="Proteomes" id="UP000030377">
    <property type="component" value="Unassembled WGS sequence"/>
</dbReference>
<dbReference type="EC" id="4.6.1.12" evidence="14"/>
<comment type="similarity">
    <text evidence="14">In the N-terminal section; belongs to the IspD/TarI cytidylyltransferase family. IspD subfamily.</text>
</comment>
<comment type="pathway">
    <text evidence="5 14">Isoprenoid biosynthesis; isopentenyl diphosphate biosynthesis via DXP pathway; isopentenyl diphosphate from 1-deoxy-D-xylulose 5-phosphate: step 2/6.</text>
</comment>
<dbReference type="InterPro" id="IPR020555">
    <property type="entry name" value="MECDP_synthase_CS"/>
</dbReference>
<feature type="region of interest" description="2-C-methyl-D-erythritol 2,4-cyclodiphosphate synthase" evidence="14">
    <location>
        <begin position="235"/>
        <end position="393"/>
    </location>
</feature>
<evidence type="ECO:0000256" key="3">
    <source>
        <dbReference type="ARBA" id="ARBA00001968"/>
    </source>
</evidence>
<keyword evidence="12 14" id="KW-0456">Lyase</keyword>
<keyword evidence="11 14" id="KW-0414">Isoprene biosynthesis</keyword>
<dbReference type="Pfam" id="PF01128">
    <property type="entry name" value="IspD"/>
    <property type="match status" value="1"/>
</dbReference>
<dbReference type="InterPro" id="IPR026596">
    <property type="entry name" value="IspD/F"/>
</dbReference>
<organism evidence="16 17">
    <name type="scientific">Bradyrhizobium japonicum</name>
    <dbReference type="NCBI Taxonomy" id="375"/>
    <lineage>
        <taxon>Bacteria</taxon>
        <taxon>Pseudomonadati</taxon>
        <taxon>Pseudomonadota</taxon>
        <taxon>Alphaproteobacteria</taxon>
        <taxon>Hyphomicrobiales</taxon>
        <taxon>Nitrobacteraceae</taxon>
        <taxon>Bradyrhizobium</taxon>
    </lineage>
</organism>
<evidence type="ECO:0000256" key="11">
    <source>
        <dbReference type="ARBA" id="ARBA00023229"/>
    </source>
</evidence>
<dbReference type="InterPro" id="IPR003526">
    <property type="entry name" value="MECDP_synthase"/>
</dbReference>
<sequence>MAKSQRTAVVLVAAGRGLRAGAGGPKQYREIGGVPVIYRAMEAFSRHPDVFAVQPVVNPDDSAMFTAAVAGLSHEPPTNGGATRQASVLAGLEALARHKPDIVLIHDAARPFVSAGVISRAIEAASRTGAALPVVAVTDTIKVTGESGNVEDTPDRAALRIAQTPQSFRFDVILEAHRRAAKDGRSDFTDDAAIAEWAGLTVATFEGDVANMKLTTPEDFVREEARLASLLGDIRTGTGYDVHAFGEGDHVMICGVRVPHTKGFLAHSDGDVGLHALVDAILGALADGDIGSHFPPSDAKWKGASSDQFLKYAIERVAQRGGRVANLEVTMICERPKIGPLRDTMRARIAEISGVDISRVAVKATTSERLGFTGREEGIAATASATIRLPWSV</sequence>
<dbReference type="NCBIfam" id="TIGR00151">
    <property type="entry name" value="ispF"/>
    <property type="match status" value="1"/>
</dbReference>
<evidence type="ECO:0000256" key="14">
    <source>
        <dbReference type="HAMAP-Rule" id="MF_01520"/>
    </source>
</evidence>
<feature type="site" description="Positions MEP for the nucleophilic attack" evidence="14">
    <location>
        <position position="156"/>
    </location>
</feature>
<feature type="binding site" evidence="14">
    <location>
        <begin position="289"/>
        <end position="291"/>
    </location>
    <ligand>
        <name>4-CDP-2-C-methyl-D-erythritol 2-phosphate</name>
        <dbReference type="ChEBI" id="CHEBI:57919"/>
    </ligand>
</feature>
<dbReference type="HAMAP" id="MF_00107">
    <property type="entry name" value="IspF"/>
    <property type="match status" value="1"/>
</dbReference>
<dbReference type="AlphaFoldDB" id="A0A0A3XNS5"/>
<comment type="function">
    <text evidence="14">Bifunctional enzyme that catalyzes the formation of 4-diphosphocytidyl-2-C-methyl-D-erythritol from CTP and 2-C-methyl-D-erythritol 4-phosphate (MEP) (IspD), and catalyzes the conversion of 4-diphosphocytidyl-2-C-methyl-D-erythritol 2-phosphate (CDP-ME2P) to 2-C-methyl-D-erythritol 2,4-cyclodiphosphate (ME-CPP) with a corresponding release of cytidine 5-monophosphate (CMP) (IspF).</text>
</comment>
<dbReference type="PANTHER" id="PTHR43181">
    <property type="entry name" value="2-C-METHYL-D-ERYTHRITOL 2,4-CYCLODIPHOSPHATE SYNTHASE, CHLOROPLASTIC"/>
    <property type="match status" value="1"/>
</dbReference>
<evidence type="ECO:0000256" key="1">
    <source>
        <dbReference type="ARBA" id="ARBA00000200"/>
    </source>
</evidence>
<feature type="binding site" evidence="14">
    <location>
        <begin position="267"/>
        <end position="268"/>
    </location>
    <ligand>
        <name>4-CDP-2-C-methyl-D-erythritol 2-phosphate</name>
        <dbReference type="ChEBI" id="CHEBI:57919"/>
    </ligand>
</feature>
<feature type="binding site" evidence="14">
    <location>
        <position position="243"/>
    </location>
    <ligand>
        <name>a divalent metal cation</name>
        <dbReference type="ChEBI" id="CHEBI:60240"/>
    </ligand>
</feature>
<dbReference type="SUPFAM" id="SSF53448">
    <property type="entry name" value="Nucleotide-diphospho-sugar transferases"/>
    <property type="match status" value="1"/>
</dbReference>
<accession>A0A0A3XNS5</accession>
<dbReference type="PROSITE" id="PS01295">
    <property type="entry name" value="ISPD"/>
    <property type="match status" value="1"/>
</dbReference>
<dbReference type="GO" id="GO:0046872">
    <property type="term" value="F:metal ion binding"/>
    <property type="evidence" value="ECO:0007669"/>
    <property type="project" value="UniProtKB-KW"/>
</dbReference>
<feature type="domain" description="2-C-methyl-D-erythritol 2,4-cyclodiphosphate synthase" evidence="15">
    <location>
        <begin position="234"/>
        <end position="387"/>
    </location>
</feature>
<dbReference type="CDD" id="cd00554">
    <property type="entry name" value="MECDP_synthase"/>
    <property type="match status" value="1"/>
</dbReference>
<dbReference type="InterPro" id="IPR029044">
    <property type="entry name" value="Nucleotide-diphossugar_trans"/>
</dbReference>
<feature type="site" description="Positions MEP for the nucleophilic attack" evidence="14">
    <location>
        <position position="213"/>
    </location>
</feature>
<evidence type="ECO:0000256" key="5">
    <source>
        <dbReference type="ARBA" id="ARBA00004787"/>
    </source>
</evidence>
<comment type="pathway">
    <text evidence="4 14">Isoprenoid biosynthesis; isopentenyl diphosphate biosynthesis via DXP pathway; isopentenyl diphosphate from 1-deoxy-D-xylulose 5-phosphate: step 4/6.</text>
</comment>
<dbReference type="Gene3D" id="3.30.1330.50">
    <property type="entry name" value="2-C-methyl-D-erythritol 2,4-cyclodiphosphate synthase"/>
    <property type="match status" value="1"/>
</dbReference>
<dbReference type="GO" id="GO:0016114">
    <property type="term" value="P:terpenoid biosynthetic process"/>
    <property type="evidence" value="ECO:0007669"/>
    <property type="project" value="InterPro"/>
</dbReference>
<evidence type="ECO:0000313" key="16">
    <source>
        <dbReference type="EMBL" id="KGT76010.1"/>
    </source>
</evidence>
<proteinExistence type="inferred from homology"/>
<dbReference type="UniPathway" id="UPA00056">
    <property type="reaction ID" value="UER00093"/>
</dbReference>
<feature type="binding site" evidence="14">
    <location>
        <begin position="241"/>
        <end position="243"/>
    </location>
    <ligand>
        <name>4-CDP-2-C-methyl-D-erythritol 2-phosphate</name>
        <dbReference type="ChEBI" id="CHEBI:57919"/>
    </ligand>
</feature>
<dbReference type="SUPFAM" id="SSF69765">
    <property type="entry name" value="IpsF-like"/>
    <property type="match status" value="1"/>
</dbReference>
<comment type="caution">
    <text evidence="14">Lacks conserved residue(s) required for the propagation of feature annotation.</text>
</comment>
<reference evidence="16 17" key="1">
    <citation type="submission" date="2014-09" db="EMBL/GenBank/DDBJ databases">
        <title>Draft genome of Bradyrhizobium japonicum Is-34.</title>
        <authorList>
            <person name="Tsurumaru H."/>
            <person name="Yamakawa T."/>
            <person name="Hashimoto S."/>
            <person name="Okizaki K."/>
            <person name="Kanesaki Y."/>
            <person name="Yoshikawa H."/>
            <person name="Yajima S."/>
        </authorList>
    </citation>
    <scope>NUCLEOTIDE SEQUENCE [LARGE SCALE GENOMIC DNA]</scope>
    <source>
        <strain evidence="16 17">Is-34</strain>
    </source>
</reference>
<evidence type="ECO:0000256" key="2">
    <source>
        <dbReference type="ARBA" id="ARBA00001282"/>
    </source>
</evidence>
<keyword evidence="9 14" id="KW-0548">Nucleotidyltransferase</keyword>
<dbReference type="GO" id="GO:0019288">
    <property type="term" value="P:isopentenyl diphosphate biosynthetic process, methylerythritol 4-phosphate pathway"/>
    <property type="evidence" value="ECO:0007669"/>
    <property type="project" value="UniProtKB-UniRule"/>
</dbReference>
<dbReference type="eggNOG" id="COG0245">
    <property type="taxonomic scope" value="Bacteria"/>
</dbReference>
<keyword evidence="10 14" id="KW-0479">Metal-binding</keyword>
<feature type="site" description="Transition state stabilizer" evidence="14">
    <location>
        <position position="19"/>
    </location>
</feature>
<feature type="site" description="Transition state stabilizer" evidence="14">
    <location>
        <position position="366"/>
    </location>
</feature>
<evidence type="ECO:0000256" key="8">
    <source>
        <dbReference type="ARBA" id="ARBA00022679"/>
    </source>
</evidence>
<dbReference type="Pfam" id="PF02542">
    <property type="entry name" value="YgbB"/>
    <property type="match status" value="1"/>
</dbReference>
<feature type="site" description="Transition state stabilizer" evidence="14">
    <location>
        <position position="267"/>
    </location>
</feature>
<feature type="binding site" evidence="14">
    <location>
        <position position="275"/>
    </location>
    <ligand>
        <name>a divalent metal cation</name>
        <dbReference type="ChEBI" id="CHEBI:60240"/>
    </ligand>
</feature>
<feature type="binding site" evidence="14">
    <location>
        <position position="375"/>
    </location>
    <ligand>
        <name>4-CDP-2-C-methyl-D-erythritol 2-phosphate</name>
        <dbReference type="ChEBI" id="CHEBI:57919"/>
    </ligand>
</feature>
<dbReference type="STRING" id="375.BKD09_RS27430"/>
<feature type="binding site" evidence="14">
    <location>
        <position position="241"/>
    </location>
    <ligand>
        <name>a divalent metal cation</name>
        <dbReference type="ChEBI" id="CHEBI:60240"/>
    </ligand>
</feature>
<dbReference type="InterPro" id="IPR018294">
    <property type="entry name" value="ISPD_synthase_CS"/>
</dbReference>
<name>A0A0A3XNS5_BRAJP</name>
<dbReference type="InterPro" id="IPR001228">
    <property type="entry name" value="IspD"/>
</dbReference>
<dbReference type="PROSITE" id="PS01350">
    <property type="entry name" value="ISPF"/>
    <property type="match status" value="1"/>
</dbReference>
<comment type="catalytic activity">
    <reaction evidence="2 14">
        <text>2-C-methyl-D-erythritol 4-phosphate + CTP + H(+) = 4-CDP-2-C-methyl-D-erythritol + diphosphate</text>
        <dbReference type="Rhea" id="RHEA:13429"/>
        <dbReference type="ChEBI" id="CHEBI:15378"/>
        <dbReference type="ChEBI" id="CHEBI:33019"/>
        <dbReference type="ChEBI" id="CHEBI:37563"/>
        <dbReference type="ChEBI" id="CHEBI:57823"/>
        <dbReference type="ChEBI" id="CHEBI:58262"/>
        <dbReference type="EC" id="2.7.7.60"/>
    </reaction>
</comment>
<feature type="region of interest" description="2-C-methyl-D-erythritol 4-phosphate cytidylyltransferase" evidence="14">
    <location>
        <begin position="1"/>
        <end position="234"/>
    </location>
</feature>
<dbReference type="eggNOG" id="COG1211">
    <property type="taxonomic scope" value="Bacteria"/>
</dbReference>
<evidence type="ECO:0000256" key="9">
    <source>
        <dbReference type="ARBA" id="ARBA00022695"/>
    </source>
</evidence>
<comment type="catalytic activity">
    <reaction evidence="1 14">
        <text>4-CDP-2-C-methyl-D-erythritol 2-phosphate = 2-C-methyl-D-erythritol 2,4-cyclic diphosphate + CMP</text>
        <dbReference type="Rhea" id="RHEA:23864"/>
        <dbReference type="ChEBI" id="CHEBI:57919"/>
        <dbReference type="ChEBI" id="CHEBI:58483"/>
        <dbReference type="ChEBI" id="CHEBI:60377"/>
        <dbReference type="EC" id="4.6.1.12"/>
    </reaction>
</comment>
<feature type="binding site" evidence="14">
    <location>
        <begin position="365"/>
        <end position="368"/>
    </location>
    <ligand>
        <name>4-CDP-2-C-methyl-D-erythritol 2-phosphate</name>
        <dbReference type="ChEBI" id="CHEBI:57919"/>
    </ligand>
</feature>
<dbReference type="HAMAP" id="MF_01520">
    <property type="entry name" value="IspDF"/>
    <property type="match status" value="1"/>
</dbReference>
<feature type="binding site" evidence="14">
    <location>
        <position position="372"/>
    </location>
    <ligand>
        <name>4-CDP-2-C-methyl-D-erythritol 2-phosphate</name>
        <dbReference type="ChEBI" id="CHEBI:57919"/>
    </ligand>
</feature>
<evidence type="ECO:0000256" key="10">
    <source>
        <dbReference type="ARBA" id="ARBA00022723"/>
    </source>
</evidence>
<comment type="cofactor">
    <cofactor evidence="3 14">
        <name>a divalent metal cation</name>
        <dbReference type="ChEBI" id="CHEBI:60240"/>
    </cofactor>
</comment>
<comment type="similarity">
    <text evidence="7">Belongs to the IspD/TarI cytidylyltransferase family. IspD subfamily.</text>
</comment>
<evidence type="ECO:0000256" key="6">
    <source>
        <dbReference type="ARBA" id="ARBA00008480"/>
    </source>
</evidence>
<comment type="similarity">
    <text evidence="6">Belongs to the IspF family.</text>
</comment>
<dbReference type="NCBIfam" id="TIGR00453">
    <property type="entry name" value="ispD"/>
    <property type="match status" value="1"/>
</dbReference>
<dbReference type="GO" id="GO:0050518">
    <property type="term" value="F:2-C-methyl-D-erythritol 4-phosphate cytidylyltransferase activity"/>
    <property type="evidence" value="ECO:0007669"/>
    <property type="project" value="UniProtKB-UniRule"/>
</dbReference>
<dbReference type="HAMAP" id="MF_00108">
    <property type="entry name" value="IspD"/>
    <property type="match status" value="1"/>
</dbReference>
<dbReference type="EC" id="2.7.7.60" evidence="14"/>
<keyword evidence="13 14" id="KW-0511">Multifunctional enzyme</keyword>
<dbReference type="GO" id="GO:0008685">
    <property type="term" value="F:2-C-methyl-D-erythritol 2,4-cyclodiphosphate synthase activity"/>
    <property type="evidence" value="ECO:0007669"/>
    <property type="project" value="UniProtKB-UniRule"/>
</dbReference>
<evidence type="ECO:0000256" key="13">
    <source>
        <dbReference type="ARBA" id="ARBA00023268"/>
    </source>
</evidence>
<protein>
    <recommendedName>
        <fullName evidence="14">Bifunctional enzyme IspD/IspF</fullName>
    </recommendedName>
    <domain>
        <recommendedName>
            <fullName evidence="14">2-C-methyl-D-erythritol 4-phosphate cytidylyltransferase</fullName>
            <ecNumber evidence="14">2.7.7.60</ecNumber>
        </recommendedName>
        <alternativeName>
            <fullName evidence="14">4-diphosphocytidyl-2C-methyl-D-erythritol synthase</fullName>
        </alternativeName>
        <alternativeName>
            <fullName evidence="14">MEP cytidylyltransferase</fullName>
            <shortName evidence="14">MCT</shortName>
        </alternativeName>
    </domain>
    <domain>
        <recommendedName>
            <fullName evidence="14">2-C-methyl-D-erythritol 2,4-cyclodiphosphate synthase</fullName>
            <shortName evidence="14">MECDP-synthase</shortName>
            <shortName evidence="14">MECPP-synthase</shortName>
            <shortName evidence="14">MECPS</shortName>
            <ecNumber evidence="14">4.6.1.12</ecNumber>
        </recommendedName>
    </domain>
</protein>
<dbReference type="Gene3D" id="3.90.550.10">
    <property type="entry name" value="Spore Coat Polysaccharide Biosynthesis Protein SpsA, Chain A"/>
    <property type="match status" value="1"/>
</dbReference>
<dbReference type="FunFam" id="3.90.550.10:FF:000003">
    <property type="entry name" value="2-C-methyl-D-erythritol 4-phosphate cytidylyltransferase"/>
    <property type="match status" value="1"/>
</dbReference>
<dbReference type="EMBL" id="JRPN01000021">
    <property type="protein sequence ID" value="KGT76010.1"/>
    <property type="molecule type" value="Genomic_DNA"/>
</dbReference>
<dbReference type="InterPro" id="IPR036571">
    <property type="entry name" value="MECDP_synthase_sf"/>
</dbReference>
<evidence type="ECO:0000256" key="4">
    <source>
        <dbReference type="ARBA" id="ARBA00004709"/>
    </source>
</evidence>
<evidence type="ECO:0000256" key="7">
    <source>
        <dbReference type="ARBA" id="ARBA00009789"/>
    </source>
</evidence>
<dbReference type="RefSeq" id="WP_028161430.1">
    <property type="nucleotide sequence ID" value="NZ_CP126005.1"/>
</dbReference>
<evidence type="ECO:0000259" key="15">
    <source>
        <dbReference type="Pfam" id="PF02542"/>
    </source>
</evidence>
<gene>
    <name evidence="14 16" type="primary">ispDF</name>
    <name evidence="16" type="ORF">MA20_29655</name>
</gene>
<feature type="site" description="Transition state stabilizer" evidence="14">
    <location>
        <position position="26"/>
    </location>
</feature>
<dbReference type="PANTHER" id="PTHR43181:SF1">
    <property type="entry name" value="2-C-METHYL-D-ERYTHRITOL 2,4-CYCLODIPHOSPHATE SYNTHASE, CHLOROPLASTIC"/>
    <property type="match status" value="1"/>
</dbReference>
<comment type="caution">
    <text evidence="16">The sequence shown here is derived from an EMBL/GenBank/DDBJ whole genome shotgun (WGS) entry which is preliminary data.</text>
</comment>
<keyword evidence="8 14" id="KW-0808">Transferase</keyword>
<dbReference type="CDD" id="cd02516">
    <property type="entry name" value="CDP-ME_synthetase"/>
    <property type="match status" value="1"/>
</dbReference>
<dbReference type="NCBIfam" id="NF006899">
    <property type="entry name" value="PRK09382.1"/>
    <property type="match status" value="1"/>
</dbReference>